<keyword evidence="1" id="KW-0812">Transmembrane</keyword>
<keyword evidence="1" id="KW-1133">Transmembrane helix</keyword>
<evidence type="ECO:0008006" key="4">
    <source>
        <dbReference type="Google" id="ProtNLM"/>
    </source>
</evidence>
<protein>
    <recommendedName>
        <fullName evidence="4">Pilus assembly protein TadE</fullName>
    </recommendedName>
</protein>
<reference evidence="3" key="1">
    <citation type="submission" date="2015-03" db="EMBL/GenBank/DDBJ databases">
        <title>Luteipulveratus halotolerans sp. nov., a novel actinobacterium (Dermacoccaceae) from Sarawak, Malaysia.</title>
        <authorList>
            <person name="Juboi H."/>
            <person name="Basik A."/>
            <person name="Shamsul S.S."/>
            <person name="Arnold P."/>
            <person name="Schmitt E.K."/>
            <person name="Sanglier J.-J."/>
            <person name="Yeo T."/>
        </authorList>
    </citation>
    <scope>NUCLEOTIDE SEQUENCE [LARGE SCALE GENOMIC DNA]</scope>
    <source>
        <strain evidence="3">C296001</strain>
    </source>
</reference>
<dbReference type="EMBL" id="LAIR01000003">
    <property type="protein sequence ID" value="KNX35904.1"/>
    <property type="molecule type" value="Genomic_DNA"/>
</dbReference>
<gene>
    <name evidence="2" type="ORF">VV01_21840</name>
</gene>
<name>A0A0L6CDZ2_9MICO</name>
<dbReference type="Proteomes" id="UP000037397">
    <property type="component" value="Unassembled WGS sequence"/>
</dbReference>
<evidence type="ECO:0000313" key="3">
    <source>
        <dbReference type="Proteomes" id="UP000037397"/>
    </source>
</evidence>
<accession>A0A0L6CDZ2</accession>
<dbReference type="AlphaFoldDB" id="A0A0L6CDZ2"/>
<feature type="transmembrane region" description="Helical" evidence="1">
    <location>
        <begin position="21"/>
        <end position="48"/>
    </location>
</feature>
<organism evidence="2 3">
    <name type="scientific">Luteipulveratus halotolerans</name>
    <dbReference type="NCBI Taxonomy" id="1631356"/>
    <lineage>
        <taxon>Bacteria</taxon>
        <taxon>Bacillati</taxon>
        <taxon>Actinomycetota</taxon>
        <taxon>Actinomycetes</taxon>
        <taxon>Micrococcales</taxon>
        <taxon>Dermacoccaceae</taxon>
        <taxon>Luteipulveratus</taxon>
    </lineage>
</organism>
<comment type="caution">
    <text evidence="2">The sequence shown here is derived from an EMBL/GenBank/DDBJ whole genome shotgun (WGS) entry which is preliminary data.</text>
</comment>
<proteinExistence type="predicted"/>
<sequence>MSALLGRARNSIRRRAGVDRDGGFVAINTALGMSMLMVVICGTLQLALYAHATNVASGAADQALQEARTINGTAGSGQARGREFLAKAGPRSLTDASVQVNRGTEQVTVVVRGRFPSLVPGFTFPAVEAHSQGATERITR</sequence>
<dbReference type="STRING" id="1631356.VV01_21840"/>
<evidence type="ECO:0000313" key="2">
    <source>
        <dbReference type="EMBL" id="KNX35904.1"/>
    </source>
</evidence>
<keyword evidence="3" id="KW-1185">Reference proteome</keyword>
<evidence type="ECO:0000256" key="1">
    <source>
        <dbReference type="SAM" id="Phobius"/>
    </source>
</evidence>
<keyword evidence="1" id="KW-0472">Membrane</keyword>